<evidence type="ECO:0000313" key="3">
    <source>
        <dbReference type="Proteomes" id="UP001296776"/>
    </source>
</evidence>
<dbReference type="RefSeq" id="WP_200344229.1">
    <property type="nucleotide sequence ID" value="NZ_NRSJ01000002.1"/>
</dbReference>
<accession>A0AAJ0U1X2</accession>
<name>A0AAJ0U1X2_9GAMM</name>
<proteinExistence type="predicted"/>
<dbReference type="AlphaFoldDB" id="A0AAJ0U1X2"/>
<feature type="domain" description="SpoVT-AbrB" evidence="1">
    <location>
        <begin position="3"/>
        <end position="46"/>
    </location>
</feature>
<reference evidence="2" key="1">
    <citation type="submission" date="2017-08" db="EMBL/GenBank/DDBJ databases">
        <authorList>
            <person name="Imhoff J.F."/>
            <person name="Rahn T."/>
            <person name="Kuenzel S."/>
            <person name="Neulinger S.C."/>
        </authorList>
    </citation>
    <scope>NUCLEOTIDE SEQUENCE</scope>
    <source>
        <strain evidence="2">DSM 11080</strain>
    </source>
</reference>
<dbReference type="SMART" id="SM00966">
    <property type="entry name" value="SpoVT_AbrB"/>
    <property type="match status" value="1"/>
</dbReference>
<dbReference type="InterPro" id="IPR007159">
    <property type="entry name" value="SpoVT-AbrB_dom"/>
</dbReference>
<keyword evidence="3" id="KW-1185">Reference proteome</keyword>
<evidence type="ECO:0000313" key="2">
    <source>
        <dbReference type="EMBL" id="MBK1703347.1"/>
    </source>
</evidence>
<gene>
    <name evidence="2" type="ORF">CKO40_01960</name>
</gene>
<reference evidence="2" key="2">
    <citation type="journal article" date="2020" name="Microorganisms">
        <title>Osmotic Adaptation and Compatible Solute Biosynthesis of Phototrophic Bacteria as Revealed from Genome Analyses.</title>
        <authorList>
            <person name="Imhoff J.F."/>
            <person name="Rahn T."/>
            <person name="Kunzel S."/>
            <person name="Keller A."/>
            <person name="Neulinger S.C."/>
        </authorList>
    </citation>
    <scope>NUCLEOTIDE SEQUENCE</scope>
    <source>
        <strain evidence="2">DSM 11080</strain>
    </source>
</reference>
<comment type="caution">
    <text evidence="2">The sequence shown here is derived from an EMBL/GenBank/DDBJ whole genome shotgun (WGS) entry which is preliminary data.</text>
</comment>
<evidence type="ECO:0000259" key="1">
    <source>
        <dbReference type="SMART" id="SM00966"/>
    </source>
</evidence>
<protein>
    <submittedName>
        <fullName evidence="2">AbrB family transcriptional regulator</fullName>
    </submittedName>
</protein>
<dbReference type="GO" id="GO:0003677">
    <property type="term" value="F:DNA binding"/>
    <property type="evidence" value="ECO:0007669"/>
    <property type="project" value="InterPro"/>
</dbReference>
<dbReference type="EMBL" id="NRSJ01000002">
    <property type="protein sequence ID" value="MBK1703347.1"/>
    <property type="molecule type" value="Genomic_DNA"/>
</dbReference>
<dbReference type="InterPro" id="IPR037914">
    <property type="entry name" value="SpoVT-AbrB_sf"/>
</dbReference>
<sequence>MLAKRTSKNQVTLPKAVVQQVGEADYYDVTAQEGKIILTPVRLQQADAVRTKLDELGLTAADIDEAIAWARRRP</sequence>
<organism evidence="2 3">
    <name type="scientific">Halochromatium glycolicum</name>
    <dbReference type="NCBI Taxonomy" id="85075"/>
    <lineage>
        <taxon>Bacteria</taxon>
        <taxon>Pseudomonadati</taxon>
        <taxon>Pseudomonadota</taxon>
        <taxon>Gammaproteobacteria</taxon>
        <taxon>Chromatiales</taxon>
        <taxon>Chromatiaceae</taxon>
        <taxon>Halochromatium</taxon>
    </lineage>
</organism>
<dbReference type="Proteomes" id="UP001296776">
    <property type="component" value="Unassembled WGS sequence"/>
</dbReference>
<dbReference type="SUPFAM" id="SSF89447">
    <property type="entry name" value="AbrB/MazE/MraZ-like"/>
    <property type="match status" value="1"/>
</dbReference>